<feature type="transmembrane region" description="Helical" evidence="1">
    <location>
        <begin position="105"/>
        <end position="127"/>
    </location>
</feature>
<evidence type="ECO:0000259" key="2">
    <source>
        <dbReference type="Pfam" id="PF02517"/>
    </source>
</evidence>
<keyword evidence="1" id="KW-0812">Transmembrane</keyword>
<reference evidence="3 4" key="1">
    <citation type="submission" date="2019-07" db="EMBL/GenBank/DDBJ databases">
        <title>Genome sequencing of lignin-degrading bacterial isolates.</title>
        <authorList>
            <person name="Gladden J."/>
        </authorList>
    </citation>
    <scope>NUCLEOTIDE SEQUENCE [LARGE SCALE GENOMIC DNA]</scope>
    <source>
        <strain evidence="3 4">J45</strain>
    </source>
</reference>
<keyword evidence="1" id="KW-0472">Membrane</keyword>
<protein>
    <recommendedName>
        <fullName evidence="2">CAAX prenyl protease 2/Lysostaphin resistance protein A-like domain-containing protein</fullName>
    </recommendedName>
</protein>
<organism evidence="3 4">
    <name type="scientific">Rhodococcus rhodochrous J45</name>
    <dbReference type="NCBI Taxonomy" id="935266"/>
    <lineage>
        <taxon>Bacteria</taxon>
        <taxon>Bacillati</taxon>
        <taxon>Actinomycetota</taxon>
        <taxon>Actinomycetes</taxon>
        <taxon>Mycobacteriales</taxon>
        <taxon>Nocardiaceae</taxon>
        <taxon>Rhodococcus</taxon>
    </lineage>
</organism>
<dbReference type="InterPro" id="IPR052710">
    <property type="entry name" value="CAAX_protease"/>
</dbReference>
<dbReference type="AlphaFoldDB" id="A0A562E3X7"/>
<feature type="transmembrane region" description="Helical" evidence="1">
    <location>
        <begin position="139"/>
        <end position="157"/>
    </location>
</feature>
<sequence length="261" mass="28216">MTKLNAASPIWHALVWIAVYVLLANIGDWISELFDEPNLATAPLLAVLSVVLFAYVRRNGWLRYYGLRAPTRDDFAGTAWYIPLGVIVVLQYAKGFRSDLDPTEVLLIVLLMVSVGFVEELIFRGLLFRAVLTNGTLTRAVLISGITFGIGHVVNLGRGFTIAEQLVQIGFGVVLGIVLALLFAVTGTIVPLIVFHALLNISGNVTAPSSDADLVLLAVTAVLCAAYTAYLVSVLRRRGARIGTEPAPRPGPVDRDHGQVR</sequence>
<feature type="transmembrane region" description="Helical" evidence="1">
    <location>
        <begin position="75"/>
        <end position="93"/>
    </location>
</feature>
<dbReference type="InterPro" id="IPR003675">
    <property type="entry name" value="Rce1/LyrA-like_dom"/>
</dbReference>
<dbReference type="EMBL" id="VLJT01000022">
    <property type="protein sequence ID" value="TWH16433.1"/>
    <property type="molecule type" value="Genomic_DNA"/>
</dbReference>
<evidence type="ECO:0000313" key="4">
    <source>
        <dbReference type="Proteomes" id="UP000317573"/>
    </source>
</evidence>
<comment type="caution">
    <text evidence="3">The sequence shown here is derived from an EMBL/GenBank/DDBJ whole genome shotgun (WGS) entry which is preliminary data.</text>
</comment>
<feature type="transmembrane region" description="Helical" evidence="1">
    <location>
        <begin position="6"/>
        <end position="26"/>
    </location>
</feature>
<evidence type="ECO:0000313" key="3">
    <source>
        <dbReference type="EMBL" id="TWH16433.1"/>
    </source>
</evidence>
<feature type="transmembrane region" description="Helical" evidence="1">
    <location>
        <begin position="38"/>
        <end position="55"/>
    </location>
</feature>
<proteinExistence type="predicted"/>
<dbReference type="GO" id="GO:0080120">
    <property type="term" value="P:CAAX-box protein maturation"/>
    <property type="evidence" value="ECO:0007669"/>
    <property type="project" value="UniProtKB-ARBA"/>
</dbReference>
<accession>A0A562E3X7</accession>
<dbReference type="PANTHER" id="PTHR36435">
    <property type="entry name" value="SLR1288 PROTEIN"/>
    <property type="match status" value="1"/>
</dbReference>
<dbReference type="Pfam" id="PF02517">
    <property type="entry name" value="Rce1-like"/>
    <property type="match status" value="1"/>
</dbReference>
<feature type="transmembrane region" description="Helical" evidence="1">
    <location>
        <begin position="169"/>
        <end position="194"/>
    </location>
</feature>
<evidence type="ECO:0000256" key="1">
    <source>
        <dbReference type="SAM" id="Phobius"/>
    </source>
</evidence>
<keyword evidence="1" id="KW-1133">Transmembrane helix</keyword>
<dbReference type="GO" id="GO:0004175">
    <property type="term" value="F:endopeptidase activity"/>
    <property type="evidence" value="ECO:0007669"/>
    <property type="project" value="UniProtKB-ARBA"/>
</dbReference>
<feature type="transmembrane region" description="Helical" evidence="1">
    <location>
        <begin position="214"/>
        <end position="232"/>
    </location>
</feature>
<dbReference type="PANTHER" id="PTHR36435:SF1">
    <property type="entry name" value="CAAX AMINO TERMINAL PROTEASE FAMILY PROTEIN"/>
    <property type="match status" value="1"/>
</dbReference>
<feature type="domain" description="CAAX prenyl protease 2/Lysostaphin resistance protein A-like" evidence="2">
    <location>
        <begin position="104"/>
        <end position="201"/>
    </location>
</feature>
<gene>
    <name evidence="3" type="ORF">L618_002400000370</name>
</gene>
<dbReference type="Proteomes" id="UP000317573">
    <property type="component" value="Unassembled WGS sequence"/>
</dbReference>
<name>A0A562E3X7_RHORH</name>